<sequence length="405" mass="46717">MLMEEVRIRLLNLESVADLSRSGNEWDPHLLEQAFGREMGWKISNIKRLPQDCEDSVIWKKANDGIFTTKRAYQECCQFQDCRDQDVWKAIWNSKIHPRVAVMLWRVLAGCIPVKENLAFMKDKDCVLCEEGKESLKHVFWDCPFARALWFSGMFPVVNARAIGSDLKELILFFLQGIPRNDKWQFLTFVGCMFEEVWRTRNAVLFQSNRVDILQSRVSISKRLEEFYSIQEEQLVFGTNTKRVETYLSWKIPQSTTFVCFTDASWKQGSAGLAVGLVDRASSRSWWSAKWSRAESAMEAESMEILWALQMALEAGIQSIAMASDALLVVKAIVEESFPPCWKARAVFFEIWKLVKLFNSCSFVFIKRVDNEAADVVAKTARIDGHCKDFINREGSPFVIPNYLF</sequence>
<dbReference type="Gramene" id="evm.model.09.1640">
    <property type="protein sequence ID" value="cds.evm.model.09.1640"/>
    <property type="gene ID" value="evm.TU.09.1640"/>
</dbReference>
<dbReference type="GO" id="GO:0004523">
    <property type="term" value="F:RNA-DNA hybrid ribonuclease activity"/>
    <property type="evidence" value="ECO:0007669"/>
    <property type="project" value="InterPro"/>
</dbReference>
<dbReference type="InterPro" id="IPR052929">
    <property type="entry name" value="RNase_H-like_EbsB-rel"/>
</dbReference>
<reference evidence="3" key="1">
    <citation type="submission" date="2018-11" db="EMBL/GenBank/DDBJ databases">
        <authorList>
            <person name="Grassa J C."/>
        </authorList>
    </citation>
    <scope>NUCLEOTIDE SEQUENCE [LARGE SCALE GENOMIC DNA]</scope>
</reference>
<evidence type="ECO:0000313" key="4">
    <source>
        <dbReference type="Proteomes" id="UP000596661"/>
    </source>
</evidence>
<name>A0A803QF33_CANSA</name>
<dbReference type="GO" id="GO:0003676">
    <property type="term" value="F:nucleic acid binding"/>
    <property type="evidence" value="ECO:0007669"/>
    <property type="project" value="InterPro"/>
</dbReference>
<dbReference type="EnsemblPlants" id="evm.model.09.1640">
    <property type="protein sequence ID" value="cds.evm.model.09.1640"/>
    <property type="gene ID" value="evm.TU.09.1640"/>
</dbReference>
<evidence type="ECO:0000313" key="3">
    <source>
        <dbReference type="EnsemblPlants" id="cds.evm.model.09.1640"/>
    </source>
</evidence>
<dbReference type="Proteomes" id="UP000596661">
    <property type="component" value="Chromosome 9"/>
</dbReference>
<dbReference type="Pfam" id="PF13966">
    <property type="entry name" value="zf-RVT"/>
    <property type="match status" value="1"/>
</dbReference>
<dbReference type="CDD" id="cd06222">
    <property type="entry name" value="RNase_H_like"/>
    <property type="match status" value="1"/>
</dbReference>
<dbReference type="EMBL" id="UZAU01000774">
    <property type="status" value="NOT_ANNOTATED_CDS"/>
    <property type="molecule type" value="Genomic_DNA"/>
</dbReference>
<dbReference type="InterPro" id="IPR044730">
    <property type="entry name" value="RNase_H-like_dom_plant"/>
</dbReference>
<evidence type="ECO:0000259" key="2">
    <source>
        <dbReference type="Pfam" id="PF13966"/>
    </source>
</evidence>
<dbReference type="InterPro" id="IPR026960">
    <property type="entry name" value="RVT-Znf"/>
</dbReference>
<dbReference type="InterPro" id="IPR036397">
    <property type="entry name" value="RNaseH_sf"/>
</dbReference>
<dbReference type="OMA" id="CNATAHE"/>
<dbReference type="Gene3D" id="3.30.420.10">
    <property type="entry name" value="Ribonuclease H-like superfamily/Ribonuclease H"/>
    <property type="match status" value="1"/>
</dbReference>
<dbReference type="InterPro" id="IPR002156">
    <property type="entry name" value="RNaseH_domain"/>
</dbReference>
<dbReference type="Pfam" id="PF13456">
    <property type="entry name" value="RVT_3"/>
    <property type="match status" value="1"/>
</dbReference>
<proteinExistence type="predicted"/>
<feature type="domain" description="Reverse transcriptase zinc-binding" evidence="2">
    <location>
        <begin position="67"/>
        <end position="150"/>
    </location>
</feature>
<protein>
    <recommendedName>
        <fullName evidence="5">RNase H type-1 domain-containing protein</fullName>
    </recommendedName>
</protein>
<dbReference type="PANTHER" id="PTHR47074">
    <property type="entry name" value="BNAC02G40300D PROTEIN"/>
    <property type="match status" value="1"/>
</dbReference>
<evidence type="ECO:0000259" key="1">
    <source>
        <dbReference type="Pfam" id="PF13456"/>
    </source>
</evidence>
<dbReference type="InterPro" id="IPR012337">
    <property type="entry name" value="RNaseH-like_sf"/>
</dbReference>
<evidence type="ECO:0008006" key="5">
    <source>
        <dbReference type="Google" id="ProtNLM"/>
    </source>
</evidence>
<dbReference type="SUPFAM" id="SSF53098">
    <property type="entry name" value="Ribonuclease H-like"/>
    <property type="match status" value="1"/>
</dbReference>
<dbReference type="PANTHER" id="PTHR47074:SF11">
    <property type="entry name" value="REVERSE TRANSCRIPTASE-LIKE PROTEIN"/>
    <property type="match status" value="1"/>
</dbReference>
<keyword evidence="4" id="KW-1185">Reference proteome</keyword>
<feature type="domain" description="RNase H type-1" evidence="1">
    <location>
        <begin position="262"/>
        <end position="381"/>
    </location>
</feature>
<accession>A0A803QF33</accession>
<reference evidence="3" key="2">
    <citation type="submission" date="2021-03" db="UniProtKB">
        <authorList>
            <consortium name="EnsemblPlants"/>
        </authorList>
    </citation>
    <scope>IDENTIFICATION</scope>
</reference>
<dbReference type="AlphaFoldDB" id="A0A803QF33"/>
<organism evidence="3 4">
    <name type="scientific">Cannabis sativa</name>
    <name type="common">Hemp</name>
    <name type="synonym">Marijuana</name>
    <dbReference type="NCBI Taxonomy" id="3483"/>
    <lineage>
        <taxon>Eukaryota</taxon>
        <taxon>Viridiplantae</taxon>
        <taxon>Streptophyta</taxon>
        <taxon>Embryophyta</taxon>
        <taxon>Tracheophyta</taxon>
        <taxon>Spermatophyta</taxon>
        <taxon>Magnoliopsida</taxon>
        <taxon>eudicotyledons</taxon>
        <taxon>Gunneridae</taxon>
        <taxon>Pentapetalae</taxon>
        <taxon>rosids</taxon>
        <taxon>fabids</taxon>
        <taxon>Rosales</taxon>
        <taxon>Cannabaceae</taxon>
        <taxon>Cannabis</taxon>
    </lineage>
</organism>